<evidence type="ECO:0000313" key="1">
    <source>
        <dbReference type="EMBL" id="MBB2150532.1"/>
    </source>
</evidence>
<dbReference type="EMBL" id="WNXC01000006">
    <property type="protein sequence ID" value="MBB2150532.1"/>
    <property type="molecule type" value="Genomic_DNA"/>
</dbReference>
<proteinExistence type="predicted"/>
<name>A0ABR6EZ61_9SPHI</name>
<organism evidence="1 2">
    <name type="scientific">Pedobacter gandavensis</name>
    <dbReference type="NCBI Taxonomy" id="2679963"/>
    <lineage>
        <taxon>Bacteria</taxon>
        <taxon>Pseudomonadati</taxon>
        <taxon>Bacteroidota</taxon>
        <taxon>Sphingobacteriia</taxon>
        <taxon>Sphingobacteriales</taxon>
        <taxon>Sphingobacteriaceae</taxon>
        <taxon>Pedobacter</taxon>
    </lineage>
</organism>
<accession>A0ABR6EZ61</accession>
<protein>
    <submittedName>
        <fullName evidence="1">Uncharacterized protein</fullName>
    </submittedName>
</protein>
<keyword evidence="2" id="KW-1185">Reference proteome</keyword>
<comment type="caution">
    <text evidence="1">The sequence shown here is derived from an EMBL/GenBank/DDBJ whole genome shotgun (WGS) entry which is preliminary data.</text>
</comment>
<reference evidence="1 2" key="1">
    <citation type="submission" date="2019-11" db="EMBL/GenBank/DDBJ databases">
        <title>Description of Pedobacter sp. LMG 31462T.</title>
        <authorList>
            <person name="Carlier A."/>
            <person name="Qi S."/>
            <person name="Vandamme P."/>
        </authorList>
    </citation>
    <scope>NUCLEOTIDE SEQUENCE [LARGE SCALE GENOMIC DNA]</scope>
    <source>
        <strain evidence="1 2">LMG 31462</strain>
    </source>
</reference>
<dbReference type="Proteomes" id="UP000636110">
    <property type="component" value="Unassembled WGS sequence"/>
</dbReference>
<gene>
    <name evidence="1" type="ORF">GM920_16665</name>
</gene>
<evidence type="ECO:0000313" key="2">
    <source>
        <dbReference type="Proteomes" id="UP000636110"/>
    </source>
</evidence>
<sequence>MINRYEKELSKFSGYKKFNGNIRPSSILLFREYQSRLMTWKTRLHQETVQFLRRKEFSNLFIDLNLNEVDGFISEEMAIKDLQEIGVKGLNSGRFYEAFFMSMVINWQLFKSRSEIQSHADLLSPYEPVCKLLSRGGAIFVSEGHFIIDSFDAYLSSKSPILLPSLEDEFLNYIDEHCSDFPNQLKINGLWDGFNKSQILL</sequence>